<keyword evidence="10" id="KW-1185">Reference proteome</keyword>
<keyword evidence="3" id="KW-0378">Hydrolase</keyword>
<keyword evidence="4" id="KW-0133">Cell shape</keyword>
<accession>A0ABT4FVK1</accession>
<dbReference type="SUPFAM" id="SSF56601">
    <property type="entry name" value="beta-lactamase/transpeptidase-like"/>
    <property type="match status" value="1"/>
</dbReference>
<evidence type="ECO:0000256" key="5">
    <source>
        <dbReference type="ARBA" id="ARBA00022984"/>
    </source>
</evidence>
<reference evidence="9 10" key="1">
    <citation type="submission" date="2022-05" db="EMBL/GenBank/DDBJ databases">
        <title>Genome Sequencing of Bee-Associated Microbes.</title>
        <authorList>
            <person name="Dunlap C."/>
        </authorList>
    </citation>
    <scope>NUCLEOTIDE SEQUENCE [LARGE SCALE GENOMIC DNA]</scope>
    <source>
        <strain evidence="9 10">NRRL B-14613</strain>
    </source>
</reference>
<keyword evidence="9" id="KW-0121">Carboxypeptidase</keyword>
<evidence type="ECO:0000256" key="3">
    <source>
        <dbReference type="ARBA" id="ARBA00022801"/>
    </source>
</evidence>
<feature type="domain" description="Peptidase S11 D-alanyl-D-alanine carboxypeptidase A N-terminal" evidence="8">
    <location>
        <begin position="56"/>
        <end position="299"/>
    </location>
</feature>
<comment type="caution">
    <text evidence="9">The sequence shown here is derived from an EMBL/GenBank/DDBJ whole genome shotgun (WGS) entry which is preliminary data.</text>
</comment>
<evidence type="ECO:0000256" key="4">
    <source>
        <dbReference type="ARBA" id="ARBA00022960"/>
    </source>
</evidence>
<evidence type="ECO:0000256" key="7">
    <source>
        <dbReference type="RuleBase" id="RU004016"/>
    </source>
</evidence>
<dbReference type="Gene3D" id="3.40.710.10">
    <property type="entry name" value="DD-peptidase/beta-lactamase superfamily"/>
    <property type="match status" value="1"/>
</dbReference>
<comment type="similarity">
    <text evidence="1 7">Belongs to the peptidase S11 family.</text>
</comment>
<dbReference type="GO" id="GO:0004180">
    <property type="term" value="F:carboxypeptidase activity"/>
    <property type="evidence" value="ECO:0007669"/>
    <property type="project" value="UniProtKB-KW"/>
</dbReference>
<proteinExistence type="inferred from homology"/>
<dbReference type="PRINTS" id="PR00725">
    <property type="entry name" value="DADACBPTASE1"/>
</dbReference>
<keyword evidence="6" id="KW-0961">Cell wall biogenesis/degradation</keyword>
<dbReference type="PANTHER" id="PTHR21581">
    <property type="entry name" value="D-ALANYL-D-ALANINE CARBOXYPEPTIDASE"/>
    <property type="match status" value="1"/>
</dbReference>
<protein>
    <submittedName>
        <fullName evidence="9">D-alanyl-D-alanine carboxypeptidase</fullName>
    </submittedName>
</protein>
<evidence type="ECO:0000256" key="6">
    <source>
        <dbReference type="ARBA" id="ARBA00023316"/>
    </source>
</evidence>
<keyword evidence="2" id="KW-0732">Signal</keyword>
<organism evidence="9 10">
    <name type="scientific">Paenibacillus thiaminolyticus</name>
    <name type="common">Bacillus thiaminolyticus</name>
    <dbReference type="NCBI Taxonomy" id="49283"/>
    <lineage>
        <taxon>Bacteria</taxon>
        <taxon>Bacillati</taxon>
        <taxon>Bacillota</taxon>
        <taxon>Bacilli</taxon>
        <taxon>Bacillales</taxon>
        <taxon>Paenibacillaceae</taxon>
        <taxon>Paenibacillus</taxon>
    </lineage>
</organism>
<dbReference type="InterPro" id="IPR001967">
    <property type="entry name" value="Peptidase_S11_N"/>
</dbReference>
<evidence type="ECO:0000313" key="10">
    <source>
        <dbReference type="Proteomes" id="UP001209276"/>
    </source>
</evidence>
<dbReference type="InterPro" id="IPR018044">
    <property type="entry name" value="Peptidase_S11"/>
</dbReference>
<dbReference type="Proteomes" id="UP001209276">
    <property type="component" value="Unassembled WGS sequence"/>
</dbReference>
<evidence type="ECO:0000313" key="9">
    <source>
        <dbReference type="EMBL" id="MCY9608197.1"/>
    </source>
</evidence>
<dbReference type="PANTHER" id="PTHR21581:SF33">
    <property type="entry name" value="D-ALANYL-D-ALANINE CARBOXYPEPTIDASE DACB"/>
    <property type="match status" value="1"/>
</dbReference>
<evidence type="ECO:0000256" key="1">
    <source>
        <dbReference type="ARBA" id="ARBA00007164"/>
    </source>
</evidence>
<dbReference type="GeneID" id="76998003"/>
<keyword evidence="5" id="KW-0573">Peptidoglycan synthesis</keyword>
<sequence length="320" mass="35408">MMKPVEKKRWVLLGAVLVVGVWFWAQPSALGVKQFLKSALAELQPERDNRLFAHYDLEAEAAIVIDPDTGKVLFFKDDQERKAPASTTKMMTALLGLERKQGNETVEVGAEVLLKEPGESTAGLQPGQEISWYQLIEALMLPSGNDAARTIAVQIGRQESGDPDMNIDEAMKVFVRLMNDRAEELGLRNTHFNNPHGLNDPDHYSSAYDLAIIAQEAMKNKHFRAIVRMTYAEVTPASVGAQGEVSGLVNRNQLLQKGSEYYYEGATGIKTGFTDEAGYCLVSSAVRDGRHLIAVVLHSTSDKVWKDSHKLLDFGFGQLD</sequence>
<keyword evidence="9" id="KW-0645">Protease</keyword>
<dbReference type="EMBL" id="JAMDMM010000024">
    <property type="protein sequence ID" value="MCY9608197.1"/>
    <property type="molecule type" value="Genomic_DNA"/>
</dbReference>
<evidence type="ECO:0000259" key="8">
    <source>
        <dbReference type="Pfam" id="PF00768"/>
    </source>
</evidence>
<evidence type="ECO:0000256" key="2">
    <source>
        <dbReference type="ARBA" id="ARBA00022729"/>
    </source>
</evidence>
<dbReference type="InterPro" id="IPR012338">
    <property type="entry name" value="Beta-lactam/transpept-like"/>
</dbReference>
<gene>
    <name evidence="9" type="ORF">M5W83_13695</name>
</gene>
<name>A0ABT4FVK1_PANTH</name>
<dbReference type="RefSeq" id="WP_244194322.1">
    <property type="nucleotide sequence ID" value="NZ_CABMNB010000039.1"/>
</dbReference>
<dbReference type="Pfam" id="PF00768">
    <property type="entry name" value="Peptidase_S11"/>
    <property type="match status" value="1"/>
</dbReference>